<accession>I4B919</accession>
<sequence length="468" mass="51251">MRTLRYGLCALVLAQAPAYAAEPANDLARVGIVKFINNTGSEDFGWVEQSLPDAIDTSMKARFEYQRLEEDKVQSAASQVKPGPTGYSREDAEKISTLSQADILIYGNFYPDTEADELVLDAIIYNAAGKRVIGRVENRTPLNAKIFKNIDQMAAGIVAEIYKFALQSSQDSGKKSKLKLLVLVPSYSTSEEEAQAKQELESLKVELQAKTPGRYLTIFEFFDEYHVVEKEQQLSLGYAKRRERTQLQLWLENYGVTNAMIVLVTENKVNITAIGAAKSAQVSYAVNASPEERAKQLAAVEEKVRAKVEIRKDAGVGNVALHWGAAVSKGFLSSGDRLGVMTGLNIHASWRIHRYFEPHLQVEAYYGFKKENVSQMLGGSAMAGLGYTFSSGKFAVQPYALGGIFAAEIKAVAGVFNVLLPAAGSGLIVSYFVSPTWGFTLNTHAQYVFDNSSPALFAGATLATTLRF</sequence>
<evidence type="ECO:0000256" key="1">
    <source>
        <dbReference type="SAM" id="SignalP"/>
    </source>
</evidence>
<dbReference type="AlphaFoldDB" id="I4B919"/>
<reference evidence="2 3" key="1">
    <citation type="submission" date="2012-06" db="EMBL/GenBank/DDBJ databases">
        <title>The complete chromosome of genome of Turneriella parva DSM 21527.</title>
        <authorList>
            <consortium name="US DOE Joint Genome Institute (JGI-PGF)"/>
            <person name="Lucas S."/>
            <person name="Han J."/>
            <person name="Lapidus A."/>
            <person name="Bruce D."/>
            <person name="Goodwin L."/>
            <person name="Pitluck S."/>
            <person name="Peters L."/>
            <person name="Kyrpides N."/>
            <person name="Mavromatis K."/>
            <person name="Ivanova N."/>
            <person name="Mikhailova N."/>
            <person name="Chertkov O."/>
            <person name="Detter J.C."/>
            <person name="Tapia R."/>
            <person name="Han C."/>
            <person name="Land M."/>
            <person name="Hauser L."/>
            <person name="Markowitz V."/>
            <person name="Cheng J.-F."/>
            <person name="Hugenholtz P."/>
            <person name="Woyke T."/>
            <person name="Wu D."/>
            <person name="Gronow S."/>
            <person name="Wellnitz S."/>
            <person name="Brambilla E."/>
            <person name="Klenk H.-P."/>
            <person name="Eisen J.A."/>
        </authorList>
    </citation>
    <scope>NUCLEOTIDE SEQUENCE [LARGE SCALE GENOMIC DNA]</scope>
    <source>
        <strain evidence="3">ATCC BAA-1111 / DSM 21527 / NCTC 11395 / H</strain>
    </source>
</reference>
<organism evidence="2 3">
    <name type="scientific">Turneriella parva (strain ATCC BAA-1111 / DSM 21527 / NCTC 11395 / H)</name>
    <name type="common">Leptospira parva</name>
    <dbReference type="NCBI Taxonomy" id="869212"/>
    <lineage>
        <taxon>Bacteria</taxon>
        <taxon>Pseudomonadati</taxon>
        <taxon>Spirochaetota</taxon>
        <taxon>Spirochaetia</taxon>
        <taxon>Leptospirales</taxon>
        <taxon>Leptospiraceae</taxon>
        <taxon>Turneriella</taxon>
    </lineage>
</organism>
<dbReference type="RefSeq" id="WP_014804276.1">
    <property type="nucleotide sequence ID" value="NC_018020.1"/>
</dbReference>
<protein>
    <submittedName>
        <fullName evidence="2">Uncharacterized protein</fullName>
    </submittedName>
</protein>
<name>I4B919_TURPD</name>
<feature type="chain" id="PRO_5003686840" evidence="1">
    <location>
        <begin position="21"/>
        <end position="468"/>
    </location>
</feature>
<evidence type="ECO:0000313" key="3">
    <source>
        <dbReference type="Proteomes" id="UP000006048"/>
    </source>
</evidence>
<keyword evidence="1" id="KW-0732">Signal</keyword>
<dbReference type="Proteomes" id="UP000006048">
    <property type="component" value="Chromosome"/>
</dbReference>
<keyword evidence="3" id="KW-1185">Reference proteome</keyword>
<gene>
    <name evidence="2" type="ordered locus">Turpa_3137</name>
</gene>
<evidence type="ECO:0000313" key="2">
    <source>
        <dbReference type="EMBL" id="AFM13776.1"/>
    </source>
</evidence>
<dbReference type="EMBL" id="CP002959">
    <property type="protein sequence ID" value="AFM13776.1"/>
    <property type="molecule type" value="Genomic_DNA"/>
</dbReference>
<proteinExistence type="predicted"/>
<dbReference type="STRING" id="869212.Turpa_3137"/>
<feature type="signal peptide" evidence="1">
    <location>
        <begin position="1"/>
        <end position="20"/>
    </location>
</feature>
<dbReference type="HOGENOM" id="CLU_583858_0_0_12"/>
<dbReference type="KEGG" id="tpx:Turpa_3137"/>